<dbReference type="InterPro" id="IPR006101">
    <property type="entry name" value="Glyco_hydro_2"/>
</dbReference>
<dbReference type="Pfam" id="PF02836">
    <property type="entry name" value="Glyco_hydro_2_C"/>
    <property type="match status" value="1"/>
</dbReference>
<dbReference type="Pfam" id="PF00703">
    <property type="entry name" value="Glyco_hydro_2"/>
    <property type="match status" value="1"/>
</dbReference>
<dbReference type="PRINTS" id="PR00132">
    <property type="entry name" value="GLHYDRLASE2"/>
</dbReference>
<evidence type="ECO:0000256" key="7">
    <source>
        <dbReference type="SAM" id="MobiDB-lite"/>
    </source>
</evidence>
<dbReference type="InterPro" id="IPR006104">
    <property type="entry name" value="Glyco_hydro_2_N"/>
</dbReference>
<evidence type="ECO:0000256" key="6">
    <source>
        <dbReference type="RuleBase" id="RU361154"/>
    </source>
</evidence>
<comment type="similarity">
    <text evidence="1 6">Belongs to the glycosyl hydrolase 2 family.</text>
</comment>
<dbReference type="SUPFAM" id="SSF49303">
    <property type="entry name" value="beta-Galactosidase/glucuronidase domain"/>
    <property type="match status" value="1"/>
</dbReference>
<dbReference type="PROSITE" id="PS00719">
    <property type="entry name" value="GLYCOSYL_HYDROL_F2_1"/>
    <property type="match status" value="1"/>
</dbReference>
<dbReference type="InterPro" id="IPR023230">
    <property type="entry name" value="Glyco_hydro_2_CS"/>
</dbReference>
<dbReference type="InterPro" id="IPR006103">
    <property type="entry name" value="Glyco_hydro_2_cat"/>
</dbReference>
<feature type="compositionally biased region" description="Basic and acidic residues" evidence="7">
    <location>
        <begin position="664"/>
        <end position="698"/>
    </location>
</feature>
<evidence type="ECO:0000313" key="12">
    <source>
        <dbReference type="EMBL" id="KAL1495511.1"/>
    </source>
</evidence>
<dbReference type="GO" id="GO:0005975">
    <property type="term" value="P:carbohydrate metabolic process"/>
    <property type="evidence" value="ECO:0007669"/>
    <property type="project" value="InterPro"/>
</dbReference>
<dbReference type="InterPro" id="IPR013783">
    <property type="entry name" value="Ig-like_fold"/>
</dbReference>
<dbReference type="EC" id="3.2.1.31" evidence="2"/>
<evidence type="ECO:0000256" key="2">
    <source>
        <dbReference type="ARBA" id="ARBA00012761"/>
    </source>
</evidence>
<evidence type="ECO:0000256" key="3">
    <source>
        <dbReference type="ARBA" id="ARBA00016205"/>
    </source>
</evidence>
<feature type="region of interest" description="Disordered" evidence="7">
    <location>
        <begin position="657"/>
        <end position="747"/>
    </location>
</feature>
<proteinExistence type="inferred from homology"/>
<dbReference type="Gene3D" id="2.60.40.10">
    <property type="entry name" value="Immunoglobulins"/>
    <property type="match status" value="1"/>
</dbReference>
<feature type="region of interest" description="Disordered" evidence="7">
    <location>
        <begin position="613"/>
        <end position="634"/>
    </location>
</feature>
<dbReference type="GO" id="GO:0004566">
    <property type="term" value="F:beta-glucuronidase activity"/>
    <property type="evidence" value="ECO:0007669"/>
    <property type="project" value="UniProtKB-EC"/>
</dbReference>
<gene>
    <name evidence="12" type="ORF">AB1Y20_016876</name>
</gene>
<keyword evidence="4 6" id="KW-0378">Hydrolase</keyword>
<keyword evidence="8" id="KW-0732">Signal</keyword>
<evidence type="ECO:0000259" key="11">
    <source>
        <dbReference type="Pfam" id="PF02837"/>
    </source>
</evidence>
<evidence type="ECO:0000259" key="10">
    <source>
        <dbReference type="Pfam" id="PF02836"/>
    </source>
</evidence>
<dbReference type="FunFam" id="3.20.20.80:FF:000080">
    <property type="entry name" value="Beta-glucuronidase UidA"/>
    <property type="match status" value="1"/>
</dbReference>
<evidence type="ECO:0000259" key="9">
    <source>
        <dbReference type="Pfam" id="PF00703"/>
    </source>
</evidence>
<dbReference type="InterPro" id="IPR017853">
    <property type="entry name" value="GH"/>
</dbReference>
<dbReference type="FunFam" id="2.60.120.260:FF:000027">
    <property type="entry name" value="Beta-glucuronidase"/>
    <property type="match status" value="1"/>
</dbReference>
<dbReference type="Gene3D" id="2.60.120.260">
    <property type="entry name" value="Galactose-binding domain-like"/>
    <property type="match status" value="1"/>
</dbReference>
<comment type="caution">
    <text evidence="12">The sequence shown here is derived from an EMBL/GenBank/DDBJ whole genome shotgun (WGS) entry which is preliminary data.</text>
</comment>
<accession>A0AB34I9A7</accession>
<dbReference type="PANTHER" id="PTHR10066">
    <property type="entry name" value="BETA-GLUCURONIDASE"/>
    <property type="match status" value="1"/>
</dbReference>
<dbReference type="Pfam" id="PF02837">
    <property type="entry name" value="Glyco_hydro_2_N"/>
    <property type="match status" value="1"/>
</dbReference>
<dbReference type="PANTHER" id="PTHR10066:SF67">
    <property type="entry name" value="BETA-GLUCURONIDASE"/>
    <property type="match status" value="1"/>
</dbReference>
<dbReference type="Proteomes" id="UP001515480">
    <property type="component" value="Unassembled WGS sequence"/>
</dbReference>
<dbReference type="AlphaFoldDB" id="A0AB34I9A7"/>
<dbReference type="InterPro" id="IPR036156">
    <property type="entry name" value="Beta-gal/glucu_dom_sf"/>
</dbReference>
<feature type="domain" description="Glycoside hydrolase family 2 immunoglobulin-like beta-sandwich" evidence="9">
    <location>
        <begin position="206"/>
        <end position="308"/>
    </location>
</feature>
<evidence type="ECO:0000256" key="4">
    <source>
        <dbReference type="ARBA" id="ARBA00022801"/>
    </source>
</evidence>
<evidence type="ECO:0000256" key="1">
    <source>
        <dbReference type="ARBA" id="ARBA00007401"/>
    </source>
</evidence>
<dbReference type="EMBL" id="JBGBPQ010000032">
    <property type="protein sequence ID" value="KAL1495511.1"/>
    <property type="molecule type" value="Genomic_DNA"/>
</dbReference>
<dbReference type="NCBIfam" id="NF007538">
    <property type="entry name" value="PRK10150.1"/>
    <property type="match status" value="1"/>
</dbReference>
<sequence>MKGGVVALLLARALPLAALRGGLLEPQDSESREVKDLSGMWRFRVDHRGEGLARRWFAAPLPPPTQAMAVPSSYNELSDDLLVREHVGLVWYERECFVPVHWLTSRVVLYVGSASHHAVVWLNGHKVGEHEGGHLPFHLVLDPLLLAFGKANRLTLAVNNTLTQTTVPPGIVQTNAAGRRVQRLQMDFFNYAGIHRRVLLYTTPATYLEDISINTRLEGATAHLNVFVSTIGASSILITLQEAGGAVVARGRMPPDPRRGGRLSVSEPRLWWPRYMSAHPAYLYTVIVEVLGADGNVSDVYRLKFGIRTVSVRADSGFLINNVPFYFHGFGKHEDSAVRGRGLDLPLLVKDFSLLGWIHGNSVRTTHYPYSEDFLQLCDETGIVVVAEAPAVGLQAHNMIRETLVRHLETITEMVARDKNRASVVMWSVANEPDSEAAAAEIYFKHLATHTRSLDASRPITFATFKNAEKDVAVQHFDVIMLNRYHAWYTNTGQLDIIPTLLQRDLLTWRRTFGKPMLMSEYGAECIAGMHALPPIAFSEEFQSEYLAQYFEVFDQLRNFGMLVGEHVWNFADFMTSQGVTRALGNRKGVFTRDRQPKLAAYTLRQRYESLANSTRRQPLRLTRDPTDALDGDLEVNPSDLVLAQRRYRQQLEQLSSLEGGAAQDERPPQQQRDEPTEQERDEARRDPAELRPERTPFEDTDSREDAGQDTTAGEALDEMAALDHAPTEEELMDAANGMGPTHVWQN</sequence>
<keyword evidence="5 6" id="KW-0326">Glycosidase</keyword>
<evidence type="ECO:0000313" key="13">
    <source>
        <dbReference type="Proteomes" id="UP001515480"/>
    </source>
</evidence>
<dbReference type="SUPFAM" id="SSF51445">
    <property type="entry name" value="(Trans)glycosidases"/>
    <property type="match status" value="1"/>
</dbReference>
<reference evidence="12 13" key="1">
    <citation type="journal article" date="2024" name="Science">
        <title>Giant polyketide synthase enzymes in the biosynthesis of giant marine polyether toxins.</title>
        <authorList>
            <person name="Fallon T.R."/>
            <person name="Shende V.V."/>
            <person name="Wierzbicki I.H."/>
            <person name="Pendleton A.L."/>
            <person name="Watervoot N.F."/>
            <person name="Auber R.P."/>
            <person name="Gonzalez D.J."/>
            <person name="Wisecaver J.H."/>
            <person name="Moore B.S."/>
        </authorList>
    </citation>
    <scope>NUCLEOTIDE SEQUENCE [LARGE SCALE GENOMIC DNA]</scope>
    <source>
        <strain evidence="12 13">12B1</strain>
    </source>
</reference>
<dbReference type="InterPro" id="IPR006102">
    <property type="entry name" value="Ig-like_GH2"/>
</dbReference>
<dbReference type="GO" id="GO:0019391">
    <property type="term" value="P:glucuronoside catabolic process"/>
    <property type="evidence" value="ECO:0007669"/>
    <property type="project" value="TreeGrafter"/>
</dbReference>
<dbReference type="InterPro" id="IPR008979">
    <property type="entry name" value="Galactose-bd-like_sf"/>
</dbReference>
<feature type="domain" description="Glycoside hydrolase family 2 catalytic" evidence="10">
    <location>
        <begin position="315"/>
        <end position="612"/>
    </location>
</feature>
<evidence type="ECO:0000256" key="5">
    <source>
        <dbReference type="ARBA" id="ARBA00023295"/>
    </source>
</evidence>
<protein>
    <recommendedName>
        <fullName evidence="3">Beta-glucuronidase</fullName>
        <ecNumber evidence="2">3.2.1.31</ecNumber>
    </recommendedName>
</protein>
<name>A0AB34I9A7_PRYPA</name>
<evidence type="ECO:0000256" key="8">
    <source>
        <dbReference type="SAM" id="SignalP"/>
    </source>
</evidence>
<keyword evidence="13" id="KW-1185">Reference proteome</keyword>
<dbReference type="SUPFAM" id="SSF49785">
    <property type="entry name" value="Galactose-binding domain-like"/>
    <property type="match status" value="1"/>
</dbReference>
<feature type="chain" id="PRO_5044286848" description="Beta-glucuronidase" evidence="8">
    <location>
        <begin position="19"/>
        <end position="747"/>
    </location>
</feature>
<dbReference type="PROSITE" id="PS00608">
    <property type="entry name" value="GLYCOSYL_HYDROL_F2_2"/>
    <property type="match status" value="1"/>
</dbReference>
<feature type="domain" description="Glycosyl hydrolases family 2 sugar binding" evidence="11">
    <location>
        <begin position="35"/>
        <end position="204"/>
    </location>
</feature>
<dbReference type="InterPro" id="IPR023232">
    <property type="entry name" value="Glyco_hydro_2_AS"/>
</dbReference>
<dbReference type="Gene3D" id="3.20.20.80">
    <property type="entry name" value="Glycosidases"/>
    <property type="match status" value="1"/>
</dbReference>
<dbReference type="GO" id="GO:0030246">
    <property type="term" value="F:carbohydrate binding"/>
    <property type="evidence" value="ECO:0007669"/>
    <property type="project" value="TreeGrafter"/>
</dbReference>
<organism evidence="12 13">
    <name type="scientific">Prymnesium parvum</name>
    <name type="common">Toxic golden alga</name>
    <dbReference type="NCBI Taxonomy" id="97485"/>
    <lineage>
        <taxon>Eukaryota</taxon>
        <taxon>Haptista</taxon>
        <taxon>Haptophyta</taxon>
        <taxon>Prymnesiophyceae</taxon>
        <taxon>Prymnesiales</taxon>
        <taxon>Prymnesiaceae</taxon>
        <taxon>Prymnesium</taxon>
    </lineage>
</organism>
<feature type="signal peptide" evidence="8">
    <location>
        <begin position="1"/>
        <end position="18"/>
    </location>
</feature>